<feature type="non-terminal residue" evidence="1">
    <location>
        <position position="238"/>
    </location>
</feature>
<reference evidence="1" key="1">
    <citation type="journal article" date="2014" name="Front. Microbiol.">
        <title>High frequency of phylogenetically diverse reductive dehalogenase-homologous genes in deep subseafloor sedimentary metagenomes.</title>
        <authorList>
            <person name="Kawai M."/>
            <person name="Futagami T."/>
            <person name="Toyoda A."/>
            <person name="Takaki Y."/>
            <person name="Nishi S."/>
            <person name="Hori S."/>
            <person name="Arai W."/>
            <person name="Tsubouchi T."/>
            <person name="Morono Y."/>
            <person name="Uchiyama I."/>
            <person name="Ito T."/>
            <person name="Fujiyama A."/>
            <person name="Inagaki F."/>
            <person name="Takami H."/>
        </authorList>
    </citation>
    <scope>NUCLEOTIDE SEQUENCE</scope>
    <source>
        <strain evidence="1">Expedition CK06-06</strain>
    </source>
</reference>
<protein>
    <submittedName>
        <fullName evidence="1">Uncharacterized protein</fullName>
    </submittedName>
</protein>
<dbReference type="EMBL" id="BARW01025378">
    <property type="protein sequence ID" value="GAJ07924.1"/>
    <property type="molecule type" value="Genomic_DNA"/>
</dbReference>
<evidence type="ECO:0000313" key="1">
    <source>
        <dbReference type="EMBL" id="GAJ07924.1"/>
    </source>
</evidence>
<gene>
    <name evidence="1" type="ORF">S12H4_41613</name>
</gene>
<accession>X1TRM8</accession>
<comment type="caution">
    <text evidence="1">The sequence shown here is derived from an EMBL/GenBank/DDBJ whole genome shotgun (WGS) entry which is preliminary data.</text>
</comment>
<sequence length="238" mass="25287">MACGSEDYWMTKGNFMVGIMQAMQVALGEDGALKLALDSLDGHLDGVIDLSALNDETVGLLAKLTGINTNLLTDSDLLKKLDNLDGKVDGKLDVSKLTSTEAGIIATLLGLEFGAYDDTDLLNKLDNLDGKEDGKLDVSKLTDTESGLLAKLLGINTNLLTDSDLLKKLDNLDGVADGVLDLNALKTMDIFYDASVAKSRLEVSIDKLIAAVEELTGVHTDTTSMVAYGEEDWSGSVP</sequence>
<name>X1TRM8_9ZZZZ</name>
<proteinExistence type="predicted"/>
<organism evidence="1">
    <name type="scientific">marine sediment metagenome</name>
    <dbReference type="NCBI Taxonomy" id="412755"/>
    <lineage>
        <taxon>unclassified sequences</taxon>
        <taxon>metagenomes</taxon>
        <taxon>ecological metagenomes</taxon>
    </lineage>
</organism>
<dbReference type="AlphaFoldDB" id="X1TRM8"/>